<name>A0A6J6UJD7_9ZZZZ</name>
<dbReference type="EMBL" id="CAFBMH010000145">
    <property type="protein sequence ID" value="CAB4931591.1"/>
    <property type="molecule type" value="Genomic_DNA"/>
</dbReference>
<organism evidence="7">
    <name type="scientific">freshwater metagenome</name>
    <dbReference type="NCBI Taxonomy" id="449393"/>
    <lineage>
        <taxon>unclassified sequences</taxon>
        <taxon>metagenomes</taxon>
        <taxon>ecological metagenomes</taxon>
    </lineage>
</organism>
<sequence>MSSYQTITVEPLTTAIGAVIHGVDATAPLPNGQAAEVRRALLDHLVVFLRDQDLTEEQQLAFAANFGPLNPGSIDPRPTANPSMFVNLEDTPESPPKADRWHTDVPFVPQPPDFAFLNMRITPPVGGDTLWLSLYAVHEALSPQLQRMIEPLQLDLGLGASAETIKEIFGEEYYNEVVVPFTSVHHPLVRVHPETGRRAVYLCGSFMNGLVGLHRDESALVLGVLQARLDDPNIQVRWKWRAHDLAIWDERCTNHRAMSDHYPAHRLIRRCLAGSGTPIGVGS</sequence>
<proteinExistence type="inferred from homology"/>
<keyword evidence="4" id="KW-0560">Oxidoreductase</keyword>
<keyword evidence="5" id="KW-0408">Iron</keyword>
<dbReference type="Gene3D" id="3.60.130.10">
    <property type="entry name" value="Clavaminate synthase-like"/>
    <property type="match status" value="1"/>
</dbReference>
<evidence type="ECO:0000256" key="3">
    <source>
        <dbReference type="ARBA" id="ARBA00022964"/>
    </source>
</evidence>
<dbReference type="InterPro" id="IPR003819">
    <property type="entry name" value="TauD/TfdA-like"/>
</dbReference>
<comment type="similarity">
    <text evidence="1">Belongs to the TfdA dioxygenase family.</text>
</comment>
<feature type="domain" description="TauD/TfdA-like" evidence="6">
    <location>
        <begin position="9"/>
        <end position="271"/>
    </location>
</feature>
<keyword evidence="2" id="KW-0479">Metal-binding</keyword>
<accession>A0A6J6UJD7</accession>
<gene>
    <name evidence="7" type="ORF">UFOPK2754_02303</name>
    <name evidence="8" type="ORF">UFOPK3139_03116</name>
    <name evidence="9" type="ORF">UFOPK3543_02686</name>
</gene>
<evidence type="ECO:0000259" key="6">
    <source>
        <dbReference type="Pfam" id="PF02668"/>
    </source>
</evidence>
<dbReference type="InterPro" id="IPR042098">
    <property type="entry name" value="TauD-like_sf"/>
</dbReference>
<protein>
    <submittedName>
        <fullName evidence="7">Unannotated protein</fullName>
    </submittedName>
</protein>
<dbReference type="GO" id="GO:0046872">
    <property type="term" value="F:metal ion binding"/>
    <property type="evidence" value="ECO:0007669"/>
    <property type="project" value="UniProtKB-KW"/>
</dbReference>
<dbReference type="PANTHER" id="PTHR30468:SF1">
    <property type="entry name" value="ALPHA-KETOGLUTARATE-DEPENDENT SULFONATE DIOXYGENASE"/>
    <property type="match status" value="1"/>
</dbReference>
<dbReference type="InterPro" id="IPR051323">
    <property type="entry name" value="AtsK-like"/>
</dbReference>
<evidence type="ECO:0000256" key="4">
    <source>
        <dbReference type="ARBA" id="ARBA00023002"/>
    </source>
</evidence>
<dbReference type="SUPFAM" id="SSF51197">
    <property type="entry name" value="Clavaminate synthase-like"/>
    <property type="match status" value="1"/>
</dbReference>
<evidence type="ECO:0000256" key="1">
    <source>
        <dbReference type="ARBA" id="ARBA00005896"/>
    </source>
</evidence>
<evidence type="ECO:0000256" key="5">
    <source>
        <dbReference type="ARBA" id="ARBA00023004"/>
    </source>
</evidence>
<dbReference type="PANTHER" id="PTHR30468">
    <property type="entry name" value="ALPHA-KETOGLUTARATE-DEPENDENT SULFONATE DIOXYGENASE"/>
    <property type="match status" value="1"/>
</dbReference>
<dbReference type="EMBL" id="CAFABA010000214">
    <property type="protein sequence ID" value="CAB4836672.1"/>
    <property type="molecule type" value="Genomic_DNA"/>
</dbReference>
<dbReference type="GO" id="GO:0016706">
    <property type="term" value="F:2-oxoglutarate-dependent dioxygenase activity"/>
    <property type="evidence" value="ECO:0007669"/>
    <property type="project" value="TreeGrafter"/>
</dbReference>
<evidence type="ECO:0000313" key="9">
    <source>
        <dbReference type="EMBL" id="CAB4931591.1"/>
    </source>
</evidence>
<dbReference type="EMBL" id="CAEZYR010000099">
    <property type="protein sequence ID" value="CAB4759355.1"/>
    <property type="molecule type" value="Genomic_DNA"/>
</dbReference>
<evidence type="ECO:0000313" key="7">
    <source>
        <dbReference type="EMBL" id="CAB4759355.1"/>
    </source>
</evidence>
<keyword evidence="3" id="KW-0223">Dioxygenase</keyword>
<evidence type="ECO:0000313" key="8">
    <source>
        <dbReference type="EMBL" id="CAB4836672.1"/>
    </source>
</evidence>
<reference evidence="7" key="1">
    <citation type="submission" date="2020-05" db="EMBL/GenBank/DDBJ databases">
        <authorList>
            <person name="Chiriac C."/>
            <person name="Salcher M."/>
            <person name="Ghai R."/>
            <person name="Kavagutti S V."/>
        </authorList>
    </citation>
    <scope>NUCLEOTIDE SEQUENCE</scope>
</reference>
<dbReference type="Pfam" id="PF02668">
    <property type="entry name" value="TauD"/>
    <property type="match status" value="1"/>
</dbReference>
<dbReference type="AlphaFoldDB" id="A0A6J6UJD7"/>
<evidence type="ECO:0000256" key="2">
    <source>
        <dbReference type="ARBA" id="ARBA00022723"/>
    </source>
</evidence>
<dbReference type="GO" id="GO:0005737">
    <property type="term" value="C:cytoplasm"/>
    <property type="evidence" value="ECO:0007669"/>
    <property type="project" value="TreeGrafter"/>
</dbReference>